<dbReference type="AlphaFoldDB" id="A0A2H0VZP0"/>
<evidence type="ECO:0000313" key="3">
    <source>
        <dbReference type="Proteomes" id="UP000230935"/>
    </source>
</evidence>
<keyword evidence="1" id="KW-0472">Membrane</keyword>
<organism evidence="2 3">
    <name type="scientific">Candidatus Buchananbacteria bacterium CG10_big_fil_rev_8_21_14_0_10_42_9</name>
    <dbReference type="NCBI Taxonomy" id="1974526"/>
    <lineage>
        <taxon>Bacteria</taxon>
        <taxon>Candidatus Buchananiibacteriota</taxon>
    </lineage>
</organism>
<comment type="caution">
    <text evidence="2">The sequence shown here is derived from an EMBL/GenBank/DDBJ whole genome shotgun (WGS) entry which is preliminary data.</text>
</comment>
<feature type="transmembrane region" description="Helical" evidence="1">
    <location>
        <begin position="85"/>
        <end position="103"/>
    </location>
</feature>
<accession>A0A2H0VZP0</accession>
<gene>
    <name evidence="2" type="ORF">COT81_05785</name>
</gene>
<reference evidence="3" key="1">
    <citation type="submission" date="2017-09" db="EMBL/GenBank/DDBJ databases">
        <title>Depth-based differentiation of microbial function through sediment-hosted aquifers and enrichment of novel symbionts in the deep terrestrial subsurface.</title>
        <authorList>
            <person name="Probst A.J."/>
            <person name="Ladd B."/>
            <person name="Jarett J.K."/>
            <person name="Geller-Mcgrath D.E."/>
            <person name="Sieber C.M.K."/>
            <person name="Emerson J.B."/>
            <person name="Anantharaman K."/>
            <person name="Thomas B.C."/>
            <person name="Malmstrom R."/>
            <person name="Stieglmeier M."/>
            <person name="Klingl A."/>
            <person name="Woyke T."/>
            <person name="Ryan C.M."/>
            <person name="Banfield J.F."/>
        </authorList>
    </citation>
    <scope>NUCLEOTIDE SEQUENCE [LARGE SCALE GENOMIC DNA]</scope>
</reference>
<keyword evidence="1" id="KW-0812">Transmembrane</keyword>
<protein>
    <submittedName>
        <fullName evidence="2">Uncharacterized protein</fullName>
    </submittedName>
</protein>
<proteinExistence type="predicted"/>
<evidence type="ECO:0000256" key="1">
    <source>
        <dbReference type="SAM" id="Phobius"/>
    </source>
</evidence>
<keyword evidence="1" id="KW-1133">Transmembrane helix</keyword>
<sequence>MSRKDFEQVISQALQFHDQGQSAESIIAMFPEHRADLEAVFKAVSAMREDKDSVMPNRSSLKSVIDNLNSSKSFSWAEFLIGRRVAYVSLAILVLAAGIFSLSEFSQNVNIFSPAISPNEKVTAVSESLPAASQNLATAKLIETGPSNIGSVDIAPINKLAQEMDNDLAILTADINELETLAFDASLNRVADELLGL</sequence>
<evidence type="ECO:0000313" key="2">
    <source>
        <dbReference type="EMBL" id="PIS04579.1"/>
    </source>
</evidence>
<dbReference type="EMBL" id="PEZZ01000049">
    <property type="protein sequence ID" value="PIS04579.1"/>
    <property type="molecule type" value="Genomic_DNA"/>
</dbReference>
<dbReference type="Proteomes" id="UP000230935">
    <property type="component" value="Unassembled WGS sequence"/>
</dbReference>
<name>A0A2H0VZP0_9BACT</name>